<evidence type="ECO:0000313" key="2">
    <source>
        <dbReference type="Proteomes" id="UP000064920"/>
    </source>
</evidence>
<keyword evidence="2" id="KW-1185">Reference proteome</keyword>
<dbReference type="Pfam" id="PF04325">
    <property type="entry name" value="DUF465"/>
    <property type="match status" value="1"/>
</dbReference>
<organism evidence="1 2">
    <name type="scientific">Celeribacter marinus</name>
    <dbReference type="NCBI Taxonomy" id="1397108"/>
    <lineage>
        <taxon>Bacteria</taxon>
        <taxon>Pseudomonadati</taxon>
        <taxon>Pseudomonadota</taxon>
        <taxon>Alphaproteobacteria</taxon>
        <taxon>Rhodobacterales</taxon>
        <taxon>Roseobacteraceae</taxon>
        <taxon>Celeribacter</taxon>
    </lineage>
</organism>
<evidence type="ECO:0000313" key="1">
    <source>
        <dbReference type="EMBL" id="ALI54909.1"/>
    </source>
</evidence>
<dbReference type="OrthoDB" id="1263265at2"/>
<proteinExistence type="predicted"/>
<accession>A0A0N7HID4</accession>
<dbReference type="Proteomes" id="UP000064920">
    <property type="component" value="Chromosome"/>
</dbReference>
<dbReference type="AlphaFoldDB" id="A0A0N7HID4"/>
<gene>
    <name evidence="1" type="ORF">IMCC12053_961</name>
</gene>
<sequence>MPHTPHQLAQDFPELADLISKRKVSDPHFARLLDDYNALNDQVHLAETNVEPMDDLAQSELRKKRMALKDELYGLLTAAA</sequence>
<protein>
    <submittedName>
        <fullName evidence="1">Uncharacterized protein</fullName>
    </submittedName>
</protein>
<dbReference type="STRING" id="1397108.IMCC12053_961"/>
<dbReference type="Gene3D" id="6.10.280.50">
    <property type="match status" value="1"/>
</dbReference>
<dbReference type="InterPro" id="IPR038444">
    <property type="entry name" value="DUF465_sf"/>
</dbReference>
<dbReference type="RefSeq" id="WP_062216181.1">
    <property type="nucleotide sequence ID" value="NZ_CP012023.1"/>
</dbReference>
<dbReference type="KEGG" id="cmar:IMCC12053_961"/>
<reference evidence="2" key="1">
    <citation type="submission" date="2015-05" db="EMBL/GenBank/DDBJ databases">
        <authorList>
            <person name="Oh H.-M."/>
            <person name="Yang J.-A."/>
            <person name="Cho J.-C."/>
            <person name="Kang I."/>
        </authorList>
    </citation>
    <scope>NUCLEOTIDE SEQUENCE [LARGE SCALE GENOMIC DNA]</scope>
    <source>
        <strain evidence="2">IMCC 12053</strain>
    </source>
</reference>
<name>A0A0N7HID4_9RHOB</name>
<dbReference type="InterPro" id="IPR007420">
    <property type="entry name" value="DUF465"/>
</dbReference>
<dbReference type="PATRIC" id="fig|1397108.4.peg.988"/>
<dbReference type="EMBL" id="CP012023">
    <property type="protein sequence ID" value="ALI54909.1"/>
    <property type="molecule type" value="Genomic_DNA"/>
</dbReference>